<reference evidence="7" key="1">
    <citation type="journal article" date="2019" name="Int. J. Syst. Evol. Microbiol.">
        <title>The Global Catalogue of Microorganisms (GCM) 10K type strain sequencing project: providing services to taxonomists for standard genome sequencing and annotation.</title>
        <authorList>
            <consortium name="The Broad Institute Genomics Platform"/>
            <consortium name="The Broad Institute Genome Sequencing Center for Infectious Disease"/>
            <person name="Wu L."/>
            <person name="Ma J."/>
        </authorList>
    </citation>
    <scope>NUCLEOTIDE SEQUENCE [LARGE SCALE GENOMIC DNA]</scope>
    <source>
        <strain evidence="7">KCTC 3950</strain>
    </source>
</reference>
<evidence type="ECO:0000256" key="3">
    <source>
        <dbReference type="SAM" id="MobiDB-lite"/>
    </source>
</evidence>
<feature type="compositionally biased region" description="Polar residues" evidence="3">
    <location>
        <begin position="190"/>
        <end position="199"/>
    </location>
</feature>
<feature type="region of interest" description="Disordered" evidence="3">
    <location>
        <begin position="128"/>
        <end position="309"/>
    </location>
</feature>
<protein>
    <recommendedName>
        <fullName evidence="2">Anti-sigma-W factor RsiW</fullName>
    </recommendedName>
</protein>
<comment type="similarity">
    <text evidence="1">Belongs to the zinc-associated anti-sigma factor (ZAS) superfamily. Anti-sigma-W factor family.</text>
</comment>
<evidence type="ECO:0000313" key="6">
    <source>
        <dbReference type="EMBL" id="MFD2612693.1"/>
    </source>
</evidence>
<dbReference type="Proteomes" id="UP001597541">
    <property type="component" value="Unassembled WGS sequence"/>
</dbReference>
<evidence type="ECO:0000256" key="4">
    <source>
        <dbReference type="SAM" id="Phobius"/>
    </source>
</evidence>
<dbReference type="RefSeq" id="WP_377602437.1">
    <property type="nucleotide sequence ID" value="NZ_JBHUME010000007.1"/>
</dbReference>
<dbReference type="InterPro" id="IPR041916">
    <property type="entry name" value="Anti_sigma_zinc_sf"/>
</dbReference>
<gene>
    <name evidence="6" type="ORF">ACFSUF_09690</name>
</gene>
<feature type="compositionally biased region" description="Low complexity" evidence="3">
    <location>
        <begin position="131"/>
        <end position="147"/>
    </location>
</feature>
<dbReference type="InterPro" id="IPR027383">
    <property type="entry name" value="Znf_put"/>
</dbReference>
<name>A0ABW5PCG5_9BACL</name>
<keyword evidence="4" id="KW-1133">Transmembrane helix</keyword>
<evidence type="ECO:0000313" key="7">
    <source>
        <dbReference type="Proteomes" id="UP001597541"/>
    </source>
</evidence>
<dbReference type="Pfam" id="PF13490">
    <property type="entry name" value="zf-HC2"/>
    <property type="match status" value="1"/>
</dbReference>
<dbReference type="EMBL" id="JBHUME010000007">
    <property type="protein sequence ID" value="MFD2612693.1"/>
    <property type="molecule type" value="Genomic_DNA"/>
</dbReference>
<feature type="compositionally biased region" description="Polar residues" evidence="3">
    <location>
        <begin position="206"/>
        <end position="217"/>
    </location>
</feature>
<feature type="domain" description="Putative zinc-finger" evidence="5">
    <location>
        <begin position="3"/>
        <end position="37"/>
    </location>
</feature>
<proteinExistence type="inferred from homology"/>
<sequence length="388" mass="40255">MNCQEVMELMQRHIDGDLHSSEKDDMNRHLVQCPACQTMFERLERLSSELEQLPKVVPPFSIVDSILPRLDALDSASVEAPAEVTGTPQAKTAARRKRMAAWNWPALGGVVAAGLMIGLFMVTNPPGGSQSNKADNAAADTASTAEAPETMMRKQSAADGSAAGQENSPASDEPAAQMDQFKAEADKSASPDTPVSSDSGGAPDQYTDSGTNPNGGNQVPGYAGADGGVDLKDGVRADVTSPNAPAPSRNGAGSGGKTGSTSVEDTPAGSNGDADQGKVPAAEGSPGQSGFGGKHSITADSSAGEPEAGVTQHYTKDGAYSAYVTAKSEVIIYDHIKHKPIFISSPKAGAIANLIWSDDEMTVSYDVLGKNVNESYAVEVGTWKENKK</sequence>
<evidence type="ECO:0000256" key="1">
    <source>
        <dbReference type="ARBA" id="ARBA00024353"/>
    </source>
</evidence>
<keyword evidence="7" id="KW-1185">Reference proteome</keyword>
<evidence type="ECO:0000259" key="5">
    <source>
        <dbReference type="Pfam" id="PF13490"/>
    </source>
</evidence>
<feature type="transmembrane region" description="Helical" evidence="4">
    <location>
        <begin position="101"/>
        <end position="122"/>
    </location>
</feature>
<evidence type="ECO:0000256" key="2">
    <source>
        <dbReference type="ARBA" id="ARBA00024438"/>
    </source>
</evidence>
<accession>A0ABW5PCG5</accession>
<organism evidence="6 7">
    <name type="scientific">Paenibacillus gansuensis</name>
    <dbReference type="NCBI Taxonomy" id="306542"/>
    <lineage>
        <taxon>Bacteria</taxon>
        <taxon>Bacillati</taxon>
        <taxon>Bacillota</taxon>
        <taxon>Bacilli</taxon>
        <taxon>Bacillales</taxon>
        <taxon>Paenibacillaceae</taxon>
        <taxon>Paenibacillus</taxon>
    </lineage>
</organism>
<keyword evidence="4" id="KW-0472">Membrane</keyword>
<dbReference type="Gene3D" id="1.10.10.1320">
    <property type="entry name" value="Anti-sigma factor, zinc-finger domain"/>
    <property type="match status" value="1"/>
</dbReference>
<keyword evidence="4" id="KW-0812">Transmembrane</keyword>
<comment type="caution">
    <text evidence="6">The sequence shown here is derived from an EMBL/GenBank/DDBJ whole genome shotgun (WGS) entry which is preliminary data.</text>
</comment>